<dbReference type="PANTHER" id="PTHR47331">
    <property type="entry name" value="PHD-TYPE DOMAIN-CONTAINING PROTEIN"/>
    <property type="match status" value="1"/>
</dbReference>
<protein>
    <submittedName>
        <fullName evidence="2">Integrase catalytic domain-containing protein</fullName>
    </submittedName>
</protein>
<organism evidence="2 3">
    <name type="scientific">Trichonephila clavata</name>
    <name type="common">Joro spider</name>
    <name type="synonym">Nephila clavata</name>
    <dbReference type="NCBI Taxonomy" id="2740835"/>
    <lineage>
        <taxon>Eukaryota</taxon>
        <taxon>Metazoa</taxon>
        <taxon>Ecdysozoa</taxon>
        <taxon>Arthropoda</taxon>
        <taxon>Chelicerata</taxon>
        <taxon>Arachnida</taxon>
        <taxon>Araneae</taxon>
        <taxon>Araneomorphae</taxon>
        <taxon>Entelegynae</taxon>
        <taxon>Araneoidea</taxon>
        <taxon>Nephilidae</taxon>
        <taxon>Trichonephila</taxon>
    </lineage>
</organism>
<keyword evidence="3" id="KW-1185">Reference proteome</keyword>
<dbReference type="Pfam" id="PF18701">
    <property type="entry name" value="DUF5641"/>
    <property type="match status" value="1"/>
</dbReference>
<dbReference type="OrthoDB" id="6420241at2759"/>
<evidence type="ECO:0000259" key="1">
    <source>
        <dbReference type="Pfam" id="PF18701"/>
    </source>
</evidence>
<dbReference type="InterPro" id="IPR040676">
    <property type="entry name" value="DUF5641"/>
</dbReference>
<reference evidence="2" key="1">
    <citation type="submission" date="2020-07" db="EMBL/GenBank/DDBJ databases">
        <title>Multicomponent nature underlies the extraordinary mechanical properties of spider dragline silk.</title>
        <authorList>
            <person name="Kono N."/>
            <person name="Nakamura H."/>
            <person name="Mori M."/>
            <person name="Yoshida Y."/>
            <person name="Ohtoshi R."/>
            <person name="Malay A.D."/>
            <person name="Moran D.A.P."/>
            <person name="Tomita M."/>
            <person name="Numata K."/>
            <person name="Arakawa K."/>
        </authorList>
    </citation>
    <scope>NUCLEOTIDE SEQUENCE</scope>
</reference>
<comment type="caution">
    <text evidence="2">The sequence shown here is derived from an EMBL/GenBank/DDBJ whole genome shotgun (WGS) entry which is preliminary data.</text>
</comment>
<dbReference type="AlphaFoldDB" id="A0A8X6FWH9"/>
<feature type="domain" description="DUF5641" evidence="1">
    <location>
        <begin position="56"/>
        <end position="133"/>
    </location>
</feature>
<evidence type="ECO:0000313" key="3">
    <source>
        <dbReference type="Proteomes" id="UP000887116"/>
    </source>
</evidence>
<gene>
    <name evidence="2" type="primary">AVEN_239018_1</name>
    <name evidence="2" type="ORF">TNCT_323231</name>
</gene>
<accession>A0A8X6FWH9</accession>
<evidence type="ECO:0000313" key="2">
    <source>
        <dbReference type="EMBL" id="GFQ90188.1"/>
    </source>
</evidence>
<sequence length="151" mass="17665">MINSRPISYIYDDSSEPSPPTLVHFIIGKRLLSLPVTIVSREDLAGSRHSLIKKNKYQQTLLNQFWNRWRKHTLLSLRSMNVCSTKVSGQFKFVDAVLIHDGSFNMNMWSMGKIRETYREREGKICSCLVVTRKYNKKPGQVLYYLEVNNY</sequence>
<dbReference type="Proteomes" id="UP000887116">
    <property type="component" value="Unassembled WGS sequence"/>
</dbReference>
<name>A0A8X6FWH9_TRICU</name>
<dbReference type="EMBL" id="BMAO01033522">
    <property type="protein sequence ID" value="GFQ90188.1"/>
    <property type="molecule type" value="Genomic_DNA"/>
</dbReference>
<proteinExistence type="predicted"/>